<proteinExistence type="predicted"/>
<dbReference type="AlphaFoldDB" id="A0A953LFT2"/>
<evidence type="ECO:0000313" key="3">
    <source>
        <dbReference type="Proteomes" id="UP000732377"/>
    </source>
</evidence>
<reference evidence="2" key="1">
    <citation type="submission" date="2017-11" db="EMBL/GenBank/DDBJ databases">
        <title>Three new genomes from thermophilic consortium.</title>
        <authorList>
            <person name="Quaggio R."/>
            <person name="Amgarten D."/>
            <person name="Setubal J.C."/>
        </authorList>
    </citation>
    <scope>NUCLEOTIDE SEQUENCE</scope>
    <source>
        <strain evidence="2">ZCTH01-B2</strain>
    </source>
</reference>
<feature type="region of interest" description="Disordered" evidence="1">
    <location>
        <begin position="1"/>
        <end position="80"/>
    </location>
</feature>
<sequence>MVGPVPDRQRHPRRGHRDARQGGPLRPGAGTGAPEHVPLHLRHDPLPGGGQAEPAAGDDRRNLRQLGPERPFLRRRGGEAGPIWGTVEATRPLYPRTETSLKKYRAGKIKREHSVIEHLWPVLEQIAVCEHVTSIIPGPIRPLGTQGFEVTFQRFTETGLRLLAKNGTAVQEVYIVAPDRQAALEWLAAEGIVEWKPKREGEPARRRDAPEPLQTVTLPSDMPCAVCGRAMRAGTRAAVLGRKRHVYAHVRCARK</sequence>
<evidence type="ECO:0000313" key="2">
    <source>
        <dbReference type="EMBL" id="MBY6277925.1"/>
    </source>
</evidence>
<protein>
    <submittedName>
        <fullName evidence="2">Uncharacterized protein</fullName>
    </submittedName>
</protein>
<evidence type="ECO:0000256" key="1">
    <source>
        <dbReference type="SAM" id="MobiDB-lite"/>
    </source>
</evidence>
<name>A0A953LFT2_SYMTR</name>
<organism evidence="2 3">
    <name type="scientific">Symbiobacterium thermophilum</name>
    <dbReference type="NCBI Taxonomy" id="2734"/>
    <lineage>
        <taxon>Bacteria</taxon>
        <taxon>Bacillati</taxon>
        <taxon>Bacillota</taxon>
        <taxon>Clostridia</taxon>
        <taxon>Eubacteriales</taxon>
        <taxon>Symbiobacteriaceae</taxon>
        <taxon>Symbiobacterium</taxon>
    </lineage>
</organism>
<dbReference type="Pfam" id="PF09876">
    <property type="entry name" value="DUF2103"/>
    <property type="match status" value="1"/>
</dbReference>
<dbReference type="Proteomes" id="UP000732377">
    <property type="component" value="Unassembled WGS sequence"/>
</dbReference>
<accession>A0A953LFT2</accession>
<comment type="caution">
    <text evidence="2">The sequence shown here is derived from an EMBL/GenBank/DDBJ whole genome shotgun (WGS) entry which is preliminary data.</text>
</comment>
<dbReference type="InterPro" id="IPR018664">
    <property type="entry name" value="DUF2103_metal-binding"/>
</dbReference>
<dbReference type="EMBL" id="PIUK01000283">
    <property type="protein sequence ID" value="MBY6277925.1"/>
    <property type="molecule type" value="Genomic_DNA"/>
</dbReference>
<gene>
    <name evidence="2" type="ORF">CWE10_17360</name>
</gene>